<gene>
    <name evidence="2" type="ORF">FQ330_02470</name>
</gene>
<feature type="compositionally biased region" description="Polar residues" evidence="1">
    <location>
        <begin position="17"/>
        <end position="30"/>
    </location>
</feature>
<dbReference type="AlphaFoldDB" id="A0A5M8QMU5"/>
<name>A0A5M8QMU5_9MICO</name>
<proteinExistence type="predicted"/>
<keyword evidence="3" id="KW-1185">Reference proteome</keyword>
<evidence type="ECO:0000313" key="2">
    <source>
        <dbReference type="EMBL" id="KAA6436294.1"/>
    </source>
</evidence>
<dbReference type="RefSeq" id="WP_146354927.1">
    <property type="nucleotide sequence ID" value="NZ_VOIR01000011.1"/>
</dbReference>
<evidence type="ECO:0000313" key="3">
    <source>
        <dbReference type="Proteomes" id="UP000323221"/>
    </source>
</evidence>
<evidence type="ECO:0000256" key="1">
    <source>
        <dbReference type="SAM" id="MobiDB-lite"/>
    </source>
</evidence>
<dbReference type="EMBL" id="VOIR01000011">
    <property type="protein sequence ID" value="KAA6436294.1"/>
    <property type="molecule type" value="Genomic_DNA"/>
</dbReference>
<reference evidence="2 3" key="1">
    <citation type="submission" date="2019-08" db="EMBL/GenBank/DDBJ databases">
        <title>Agrococcus lahaulensis sp. nov., isolated from a cold desert of the Indian Himalayas.</title>
        <authorList>
            <person name="Qu J.H."/>
        </authorList>
    </citation>
    <scope>NUCLEOTIDE SEQUENCE [LARGE SCALE GENOMIC DNA]</scope>
    <source>
        <strain evidence="2 3">NS18</strain>
    </source>
</reference>
<comment type="caution">
    <text evidence="2">The sequence shown here is derived from an EMBL/GenBank/DDBJ whole genome shotgun (WGS) entry which is preliminary data.</text>
</comment>
<sequence>MNPIALAASMPRPRDTSAASLSAPRKTNSQPLSRWRCTSVCTMVALYSFERLSKPSVTMTTCTVASLASSGKRLDALAEAVEVGADGVVERSAAAGTSSIATSSSAALRVCAIRSWKVTTSTVSSPGWAACSFEQVLQCADYFVADAVHRPRAAGQMCRAVWSASAFSVSSRSRVPTVSADAARAGLAACVGLRRWEESVL</sequence>
<accession>A0A5M8QMU5</accession>
<dbReference type="Proteomes" id="UP000323221">
    <property type="component" value="Unassembled WGS sequence"/>
</dbReference>
<organism evidence="2 3">
    <name type="scientific">Agrococcus sediminis</name>
    <dbReference type="NCBI Taxonomy" id="2599924"/>
    <lineage>
        <taxon>Bacteria</taxon>
        <taxon>Bacillati</taxon>
        <taxon>Actinomycetota</taxon>
        <taxon>Actinomycetes</taxon>
        <taxon>Micrococcales</taxon>
        <taxon>Microbacteriaceae</taxon>
        <taxon>Agrococcus</taxon>
    </lineage>
</organism>
<feature type="region of interest" description="Disordered" evidence="1">
    <location>
        <begin position="1"/>
        <end position="30"/>
    </location>
</feature>
<protein>
    <submittedName>
        <fullName evidence="2">Uncharacterized protein</fullName>
    </submittedName>
</protein>